<dbReference type="Pfam" id="PF14977">
    <property type="entry name" value="FAM194"/>
    <property type="match status" value="1"/>
</dbReference>
<evidence type="ECO:0000313" key="3">
    <source>
        <dbReference type="Proteomes" id="UP000728185"/>
    </source>
</evidence>
<dbReference type="InterPro" id="IPR029281">
    <property type="entry name" value="FAM194_C"/>
</dbReference>
<name>A0A8E0RR93_9TREM</name>
<dbReference type="AlphaFoldDB" id="A0A8E0RR93"/>
<sequence>MAGHHLIDLFYCKLFIQTVQSVFSRTVDHLIYATGDPAVVLLPDSVSGPSVSDGLLCLLHDIGPASSTLTVTDRMRSKRTRRRAVQNMGSKIQPFPKPAIAGNLLAILNSSGQGTIYRKDGSIRLHYNTEGGVQFTDDSTPRRTTKRQWRWSGEPHVHAPPFQPILLQLNTCLAVRIVDRARIHVHYQHGEQHCRIDVSISPSASSEQVVQPLRVLMFHDNNLSYFMLLVKLLTDKIVHLVVYCGIDEICDFEKSKGKFS</sequence>
<organism evidence="2 3">
    <name type="scientific">Fasciolopsis buskii</name>
    <dbReference type="NCBI Taxonomy" id="27845"/>
    <lineage>
        <taxon>Eukaryota</taxon>
        <taxon>Metazoa</taxon>
        <taxon>Spiralia</taxon>
        <taxon>Lophotrochozoa</taxon>
        <taxon>Platyhelminthes</taxon>
        <taxon>Trematoda</taxon>
        <taxon>Digenea</taxon>
        <taxon>Plagiorchiida</taxon>
        <taxon>Echinostomata</taxon>
        <taxon>Echinostomatoidea</taxon>
        <taxon>Fasciolidae</taxon>
        <taxon>Fasciolopsis</taxon>
    </lineage>
</organism>
<feature type="domain" description="FAM194 C-terminal" evidence="1">
    <location>
        <begin position="102"/>
        <end position="222"/>
    </location>
</feature>
<reference evidence="2" key="1">
    <citation type="submission" date="2019-05" db="EMBL/GenBank/DDBJ databases">
        <title>Annotation for the trematode Fasciolopsis buski.</title>
        <authorList>
            <person name="Choi Y.-J."/>
        </authorList>
    </citation>
    <scope>NUCLEOTIDE SEQUENCE</scope>
    <source>
        <strain evidence="2">HT</strain>
        <tissue evidence="2">Whole worm</tissue>
    </source>
</reference>
<accession>A0A8E0RR93</accession>
<dbReference type="PANTHER" id="PTHR23093">
    <property type="entry name" value="SIMILAR TO CHROMOSOME 3 OPEN READING FRAME 20"/>
    <property type="match status" value="1"/>
</dbReference>
<evidence type="ECO:0000313" key="2">
    <source>
        <dbReference type="EMBL" id="KAA0188180.1"/>
    </source>
</evidence>
<protein>
    <recommendedName>
        <fullName evidence="1">FAM194 C-terminal domain-containing protein</fullName>
    </recommendedName>
</protein>
<proteinExistence type="predicted"/>
<keyword evidence="3" id="KW-1185">Reference proteome</keyword>
<comment type="caution">
    <text evidence="2">The sequence shown here is derived from an EMBL/GenBank/DDBJ whole genome shotgun (WGS) entry which is preliminary data.</text>
</comment>
<dbReference type="OrthoDB" id="527209at2759"/>
<dbReference type="Proteomes" id="UP000728185">
    <property type="component" value="Unassembled WGS sequence"/>
</dbReference>
<evidence type="ECO:0000259" key="1">
    <source>
        <dbReference type="Pfam" id="PF14977"/>
    </source>
</evidence>
<dbReference type="PANTHER" id="PTHR23093:SF16">
    <property type="entry name" value="FAM194 C-TERMINAL DOMAIN-CONTAINING PROTEIN"/>
    <property type="match status" value="1"/>
</dbReference>
<gene>
    <name evidence="2" type="ORF">FBUS_06055</name>
</gene>
<dbReference type="EMBL" id="LUCM01008576">
    <property type="protein sequence ID" value="KAA0188180.1"/>
    <property type="molecule type" value="Genomic_DNA"/>
</dbReference>